<evidence type="ECO:0000256" key="1">
    <source>
        <dbReference type="ARBA" id="ARBA00004162"/>
    </source>
</evidence>
<keyword evidence="8 9" id="KW-0472">Membrane</keyword>
<keyword evidence="7 9" id="KW-0811">Translocation</keyword>
<dbReference type="Pfam" id="PF02416">
    <property type="entry name" value="TatA_B_E"/>
    <property type="match status" value="1"/>
</dbReference>
<dbReference type="GO" id="GO:0033281">
    <property type="term" value="C:TAT protein transport complex"/>
    <property type="evidence" value="ECO:0007669"/>
    <property type="project" value="UniProtKB-UniRule"/>
</dbReference>
<evidence type="ECO:0000256" key="8">
    <source>
        <dbReference type="ARBA" id="ARBA00023136"/>
    </source>
</evidence>
<dbReference type="InterPro" id="IPR006312">
    <property type="entry name" value="TatA/E"/>
</dbReference>
<evidence type="ECO:0000313" key="11">
    <source>
        <dbReference type="EMBL" id="TMJ02084.1"/>
    </source>
</evidence>
<evidence type="ECO:0000256" key="4">
    <source>
        <dbReference type="ARBA" id="ARBA00022692"/>
    </source>
</evidence>
<reference evidence="12 13" key="1">
    <citation type="journal article" date="2019" name="Nat. Microbiol.">
        <title>Mediterranean grassland soil C-N compound turnover is dependent on rainfall and depth, and is mediated by genomically divergent microorganisms.</title>
        <authorList>
            <person name="Diamond S."/>
            <person name="Andeer P.F."/>
            <person name="Li Z."/>
            <person name="Crits-Christoph A."/>
            <person name="Burstein D."/>
            <person name="Anantharaman K."/>
            <person name="Lane K.R."/>
            <person name="Thomas B.C."/>
            <person name="Pan C."/>
            <person name="Northen T.R."/>
            <person name="Banfield J.F."/>
        </authorList>
    </citation>
    <scope>NUCLEOTIDE SEQUENCE [LARGE SCALE GENOMIC DNA]</scope>
    <source>
        <strain evidence="11">NP_4</strain>
        <strain evidence="10">NP_8</strain>
    </source>
</reference>
<evidence type="ECO:0000256" key="7">
    <source>
        <dbReference type="ARBA" id="ARBA00023010"/>
    </source>
</evidence>
<evidence type="ECO:0000256" key="2">
    <source>
        <dbReference type="ARBA" id="ARBA00022448"/>
    </source>
</evidence>
<comment type="function">
    <text evidence="9">Part of the twin-arginine translocation (Tat) system that transports large folded proteins containing a characteristic twin-arginine motif in their signal peptide across membranes. TatA could form the protein-conducting channel of the Tat system.</text>
</comment>
<protein>
    <recommendedName>
        <fullName evidence="9">Sec-independent protein translocase protein TatA</fullName>
    </recommendedName>
</protein>
<comment type="subcellular location">
    <subcellularLocation>
        <location evidence="1 9">Cell membrane</location>
        <topology evidence="1 9">Single-pass membrane protein</topology>
    </subcellularLocation>
</comment>
<evidence type="ECO:0000256" key="6">
    <source>
        <dbReference type="ARBA" id="ARBA00022989"/>
    </source>
</evidence>
<keyword evidence="4 9" id="KW-0812">Transmembrane</keyword>
<dbReference type="InterPro" id="IPR003369">
    <property type="entry name" value="TatA/B/E"/>
</dbReference>
<dbReference type="Gene3D" id="1.20.5.3310">
    <property type="match status" value="1"/>
</dbReference>
<dbReference type="Proteomes" id="UP000319353">
    <property type="component" value="Unassembled WGS sequence"/>
</dbReference>
<evidence type="ECO:0000256" key="9">
    <source>
        <dbReference type="HAMAP-Rule" id="MF_00236"/>
    </source>
</evidence>
<dbReference type="Proteomes" id="UP000318834">
    <property type="component" value="Unassembled WGS sequence"/>
</dbReference>
<evidence type="ECO:0000256" key="5">
    <source>
        <dbReference type="ARBA" id="ARBA00022927"/>
    </source>
</evidence>
<evidence type="ECO:0000313" key="12">
    <source>
        <dbReference type="Proteomes" id="UP000318834"/>
    </source>
</evidence>
<evidence type="ECO:0000256" key="3">
    <source>
        <dbReference type="ARBA" id="ARBA00022475"/>
    </source>
</evidence>
<dbReference type="PANTHER" id="PTHR42982:SF1">
    <property type="entry name" value="SEC-INDEPENDENT PROTEIN TRANSLOCASE PROTEIN TATA"/>
    <property type="match status" value="1"/>
</dbReference>
<dbReference type="PANTHER" id="PTHR42982">
    <property type="entry name" value="SEC-INDEPENDENT PROTEIN TRANSLOCASE PROTEIN TATA"/>
    <property type="match status" value="1"/>
</dbReference>
<evidence type="ECO:0000313" key="10">
    <source>
        <dbReference type="EMBL" id="TMI74908.1"/>
    </source>
</evidence>
<dbReference type="NCBIfam" id="NF011430">
    <property type="entry name" value="PRK14861.1"/>
    <property type="match status" value="1"/>
</dbReference>
<sequence>MLPNVGWPELIVILIVAMLIFGPQRLAEVGGAMGKAIREFRKSVREGEDDLKPPTSSGS</sequence>
<gene>
    <name evidence="9" type="primary">tatA</name>
    <name evidence="11" type="ORF">E6H01_07245</name>
    <name evidence="10" type="ORF">E6H05_07470</name>
</gene>
<dbReference type="NCBIfam" id="TIGR01411">
    <property type="entry name" value="tatAE"/>
    <property type="match status" value="1"/>
</dbReference>
<dbReference type="AlphaFoldDB" id="A0A537L259"/>
<feature type="transmembrane region" description="Helical" evidence="9">
    <location>
        <begin position="6"/>
        <end position="23"/>
    </location>
</feature>
<accession>A0A537L259</accession>
<comment type="subunit">
    <text evidence="9">Forms a complex with TatC.</text>
</comment>
<evidence type="ECO:0000313" key="13">
    <source>
        <dbReference type="Proteomes" id="UP000319353"/>
    </source>
</evidence>
<dbReference type="GO" id="GO:0043953">
    <property type="term" value="P:protein transport by the Tat complex"/>
    <property type="evidence" value="ECO:0007669"/>
    <property type="project" value="UniProtKB-UniRule"/>
</dbReference>
<dbReference type="GO" id="GO:0008320">
    <property type="term" value="F:protein transmembrane transporter activity"/>
    <property type="evidence" value="ECO:0007669"/>
    <property type="project" value="UniProtKB-UniRule"/>
</dbReference>
<keyword evidence="3 9" id="KW-1003">Cell membrane</keyword>
<dbReference type="HAMAP" id="MF_00236">
    <property type="entry name" value="TatA_E"/>
    <property type="match status" value="1"/>
</dbReference>
<dbReference type="EMBL" id="VBAP01000051">
    <property type="protein sequence ID" value="TMI74908.1"/>
    <property type="molecule type" value="Genomic_DNA"/>
</dbReference>
<organism evidence="11 13">
    <name type="scientific">Candidatus Segetimicrobium genomatis</name>
    <dbReference type="NCBI Taxonomy" id="2569760"/>
    <lineage>
        <taxon>Bacteria</taxon>
        <taxon>Bacillati</taxon>
        <taxon>Candidatus Sysuimicrobiota</taxon>
        <taxon>Candidatus Sysuimicrobiia</taxon>
        <taxon>Candidatus Sysuimicrobiales</taxon>
        <taxon>Candidatus Segetimicrobiaceae</taxon>
        <taxon>Candidatus Segetimicrobium</taxon>
    </lineage>
</organism>
<comment type="similarity">
    <text evidence="9">Belongs to the TatA/E family.</text>
</comment>
<dbReference type="PRINTS" id="PR01506">
    <property type="entry name" value="TATBPROTEIN"/>
</dbReference>
<proteinExistence type="inferred from homology"/>
<keyword evidence="2 9" id="KW-0813">Transport</keyword>
<name>A0A537L259_9BACT</name>
<dbReference type="EMBL" id="VBAL01000088">
    <property type="protein sequence ID" value="TMJ02084.1"/>
    <property type="molecule type" value="Genomic_DNA"/>
</dbReference>
<keyword evidence="5 9" id="KW-0653">Protein transport</keyword>
<keyword evidence="6 9" id="KW-1133">Transmembrane helix</keyword>
<comment type="caution">
    <text evidence="11">The sequence shown here is derived from an EMBL/GenBank/DDBJ whole genome shotgun (WGS) entry which is preliminary data.</text>
</comment>